<protein>
    <submittedName>
        <fullName evidence="1">Uncharacterized protein</fullName>
    </submittedName>
</protein>
<reference evidence="1 2" key="1">
    <citation type="submission" date="2020-08" db="EMBL/GenBank/DDBJ databases">
        <title>Genomic Encyclopedia of Type Strains, Phase IV (KMG-IV): sequencing the most valuable type-strain genomes for metagenomic binning, comparative biology and taxonomic classification.</title>
        <authorList>
            <person name="Goeker M."/>
        </authorList>
    </citation>
    <scope>NUCLEOTIDE SEQUENCE [LARGE SCALE GENOMIC DNA]</scope>
    <source>
        <strain evidence="1 2">DSM 23240</strain>
    </source>
</reference>
<sequence>MIGTTPHIDDQLWRHGFLLQNISIGKFTEFASNSMKAMGFHASGPEMPYNSGMNHLDILLPFGLPPTELTRDILRELNMPALATLVARAKGGSQHQQVMDEFARALPHEVWLSQRFGLSTVFSSGANTNLNTNFINDVGTNSTDKPSSSPPVAIAAMRAAGLDTDQGHWFILHPAHIHVARDHLVLTDIRQISLSEQESRFLFEEAKPLFVEDRRTLLYGDANTWFMRADDWQHLNTATPDAACGHNVDIWMPHGQGDRAWRKLQNEVQMQWFENSLNEQRAMSGKQAVNSLWLWGGASVPPIDSTSTPKYYSHAFNLHGWLRAFDHRPLASGQNSGTVEEIVNTPGERAFLLLDYLIAPALTGEWSEWIQQFQAMERNWFNPLLLAMQNGKLKQLTLTFTDNTRIGTSTTTSLSLKKFWVKPSLKATFTGAVQTTEQSAATEAAE</sequence>
<evidence type="ECO:0000313" key="2">
    <source>
        <dbReference type="Proteomes" id="UP000571084"/>
    </source>
</evidence>
<dbReference type="RefSeq" id="WP_184013488.1">
    <property type="nucleotide sequence ID" value="NZ_JAAOZT010000016.1"/>
</dbReference>
<dbReference type="AlphaFoldDB" id="A0A840RZA5"/>
<keyword evidence="2" id="KW-1185">Reference proteome</keyword>
<proteinExistence type="predicted"/>
<dbReference type="Proteomes" id="UP000571084">
    <property type="component" value="Unassembled WGS sequence"/>
</dbReference>
<dbReference type="EMBL" id="JACHHQ010000017">
    <property type="protein sequence ID" value="MBB5202562.1"/>
    <property type="molecule type" value="Genomic_DNA"/>
</dbReference>
<gene>
    <name evidence="1" type="ORF">HNR39_004430</name>
</gene>
<evidence type="ECO:0000313" key="1">
    <source>
        <dbReference type="EMBL" id="MBB5202562.1"/>
    </source>
</evidence>
<organism evidence="1 2">
    <name type="scientific">Glaciimonas immobilis</name>
    <dbReference type="NCBI Taxonomy" id="728004"/>
    <lineage>
        <taxon>Bacteria</taxon>
        <taxon>Pseudomonadati</taxon>
        <taxon>Pseudomonadota</taxon>
        <taxon>Betaproteobacteria</taxon>
        <taxon>Burkholderiales</taxon>
        <taxon>Oxalobacteraceae</taxon>
        <taxon>Glaciimonas</taxon>
    </lineage>
</organism>
<name>A0A840RZA5_9BURK</name>
<accession>A0A840RZA5</accession>
<comment type="caution">
    <text evidence="1">The sequence shown here is derived from an EMBL/GenBank/DDBJ whole genome shotgun (WGS) entry which is preliminary data.</text>
</comment>